<dbReference type="PANTHER" id="PTHR43918:SF13">
    <property type="entry name" value="ACETYLCHOLINESTERASE"/>
    <property type="match status" value="1"/>
</dbReference>
<dbReference type="Proteomes" id="UP001381693">
    <property type="component" value="Unassembled WGS sequence"/>
</dbReference>
<dbReference type="GO" id="GO:0005615">
    <property type="term" value="C:extracellular space"/>
    <property type="evidence" value="ECO:0007669"/>
    <property type="project" value="TreeGrafter"/>
</dbReference>
<keyword evidence="8" id="KW-1185">Reference proteome</keyword>
<protein>
    <recommendedName>
        <fullName evidence="6">Carboxylesterase type B domain-containing protein</fullName>
    </recommendedName>
</protein>
<dbReference type="Pfam" id="PF00135">
    <property type="entry name" value="COesterase"/>
    <property type="match status" value="1"/>
</dbReference>
<evidence type="ECO:0000256" key="4">
    <source>
        <dbReference type="ARBA" id="ARBA00023180"/>
    </source>
</evidence>
<dbReference type="InterPro" id="IPR002018">
    <property type="entry name" value="CarbesteraseB"/>
</dbReference>
<dbReference type="InterPro" id="IPR029058">
    <property type="entry name" value="AB_hydrolase_fold"/>
</dbReference>
<keyword evidence="5" id="KW-1133">Transmembrane helix</keyword>
<dbReference type="AlphaFoldDB" id="A0AAN8WJL3"/>
<dbReference type="GO" id="GO:0019695">
    <property type="term" value="P:choline metabolic process"/>
    <property type="evidence" value="ECO:0007669"/>
    <property type="project" value="TreeGrafter"/>
</dbReference>
<evidence type="ECO:0000313" key="7">
    <source>
        <dbReference type="EMBL" id="KAK7047726.1"/>
    </source>
</evidence>
<feature type="domain" description="Carboxylesterase type B" evidence="6">
    <location>
        <begin position="1"/>
        <end position="86"/>
    </location>
</feature>
<evidence type="ECO:0000313" key="8">
    <source>
        <dbReference type="Proteomes" id="UP001381693"/>
    </source>
</evidence>
<evidence type="ECO:0000256" key="3">
    <source>
        <dbReference type="ARBA" id="ARBA00022801"/>
    </source>
</evidence>
<accession>A0AAN8WJL3</accession>
<dbReference type="EMBL" id="JAXCGZ010021590">
    <property type="protein sequence ID" value="KAK7047726.1"/>
    <property type="molecule type" value="Genomic_DNA"/>
</dbReference>
<evidence type="ECO:0000256" key="5">
    <source>
        <dbReference type="SAM" id="Phobius"/>
    </source>
</evidence>
<dbReference type="Gene3D" id="3.40.50.1820">
    <property type="entry name" value="alpha/beta hydrolase"/>
    <property type="match status" value="1"/>
</dbReference>
<evidence type="ECO:0000259" key="6">
    <source>
        <dbReference type="Pfam" id="PF00135"/>
    </source>
</evidence>
<dbReference type="SUPFAM" id="SSF53474">
    <property type="entry name" value="alpha/beta-Hydrolases"/>
    <property type="match status" value="1"/>
</dbReference>
<keyword evidence="4" id="KW-0325">Glycoprotein</keyword>
<dbReference type="GO" id="GO:0005886">
    <property type="term" value="C:plasma membrane"/>
    <property type="evidence" value="ECO:0007669"/>
    <property type="project" value="TreeGrafter"/>
</dbReference>
<sequence length="135" mass="15428">MGVLHADEIDYVFGHPLNKTEGYSDTEADLSRKIMNYYKRFAATGRPVDDYIDWPIYDKTQPQYFEWNGADQKIGKGPRAFPCAFWNELMPLLADKQDGGVCDSEMQKALNNIATPVAMVSYITWIVSLLSLYLF</sequence>
<gene>
    <name evidence="7" type="ORF">SK128_019787</name>
</gene>
<feature type="transmembrane region" description="Helical" evidence="5">
    <location>
        <begin position="113"/>
        <end position="134"/>
    </location>
</feature>
<dbReference type="InterPro" id="IPR050654">
    <property type="entry name" value="AChE-related_enzymes"/>
</dbReference>
<proteinExistence type="inferred from homology"/>
<dbReference type="GO" id="GO:0006581">
    <property type="term" value="P:acetylcholine catabolic process"/>
    <property type="evidence" value="ECO:0007669"/>
    <property type="project" value="TreeGrafter"/>
</dbReference>
<evidence type="ECO:0000256" key="2">
    <source>
        <dbReference type="ARBA" id="ARBA00022487"/>
    </source>
</evidence>
<keyword evidence="5" id="KW-0812">Transmembrane</keyword>
<keyword evidence="5" id="KW-0472">Membrane</keyword>
<reference evidence="7 8" key="1">
    <citation type="submission" date="2023-11" db="EMBL/GenBank/DDBJ databases">
        <title>Halocaridina rubra genome assembly.</title>
        <authorList>
            <person name="Smith C."/>
        </authorList>
    </citation>
    <scope>NUCLEOTIDE SEQUENCE [LARGE SCALE GENOMIC DNA]</scope>
    <source>
        <strain evidence="7">EP-1</strain>
        <tissue evidence="7">Whole</tissue>
    </source>
</reference>
<organism evidence="7 8">
    <name type="scientific">Halocaridina rubra</name>
    <name type="common">Hawaiian red shrimp</name>
    <dbReference type="NCBI Taxonomy" id="373956"/>
    <lineage>
        <taxon>Eukaryota</taxon>
        <taxon>Metazoa</taxon>
        <taxon>Ecdysozoa</taxon>
        <taxon>Arthropoda</taxon>
        <taxon>Crustacea</taxon>
        <taxon>Multicrustacea</taxon>
        <taxon>Malacostraca</taxon>
        <taxon>Eumalacostraca</taxon>
        <taxon>Eucarida</taxon>
        <taxon>Decapoda</taxon>
        <taxon>Pleocyemata</taxon>
        <taxon>Caridea</taxon>
        <taxon>Atyoidea</taxon>
        <taxon>Atyidae</taxon>
        <taxon>Halocaridina</taxon>
    </lineage>
</organism>
<comment type="similarity">
    <text evidence="1">Belongs to the type-B carboxylesterase/lipase family.</text>
</comment>
<comment type="caution">
    <text evidence="7">The sequence shown here is derived from an EMBL/GenBank/DDBJ whole genome shotgun (WGS) entry which is preliminary data.</text>
</comment>
<dbReference type="PANTHER" id="PTHR43918">
    <property type="entry name" value="ACETYLCHOLINESTERASE"/>
    <property type="match status" value="1"/>
</dbReference>
<keyword evidence="3" id="KW-0378">Hydrolase</keyword>
<keyword evidence="2" id="KW-0719">Serine esterase</keyword>
<name>A0AAN8WJL3_HALRR</name>
<dbReference type="GO" id="GO:0003990">
    <property type="term" value="F:acetylcholinesterase activity"/>
    <property type="evidence" value="ECO:0007669"/>
    <property type="project" value="TreeGrafter"/>
</dbReference>
<evidence type="ECO:0000256" key="1">
    <source>
        <dbReference type="ARBA" id="ARBA00005964"/>
    </source>
</evidence>